<sequence length="166" mass="18875">MGNYSFLFDLPLWLWFNVSDSLFPFSLVSGFDAASCYLRLGPTPFEYRLNVFYSLVVDSERKVGPTHAKRYGMRRVKRRRGFFGGVPGGNGAFYEMMFGTLCRSQAETALLDDKASVDIKQSLCHFRTEPLLPSNRASVAIEQNLRCYRTEPLLLSNRASVPVIRI</sequence>
<proteinExistence type="predicted"/>
<dbReference type="Proteomes" id="UP000018842">
    <property type="component" value="Unassembled WGS sequence"/>
</dbReference>
<dbReference type="EMBL" id="BAIR01000023">
    <property type="protein sequence ID" value="GAE19485.1"/>
    <property type="molecule type" value="Genomic_DNA"/>
</dbReference>
<reference evidence="2" key="1">
    <citation type="journal article" date="2014" name="Genome">
        <title>Draft Genome Sequences of Three Strains of Bacteroides pyogenes Isolated from a Cat and Swine.</title>
        <authorList>
            <person name="Sakamoto M."/>
            <person name="Oshima K."/>
            <person name="Suda W."/>
            <person name="Kitamura K."/>
            <person name="Iida T."/>
            <person name="Hattori M."/>
            <person name="Ohkuma M."/>
        </authorList>
    </citation>
    <scope>NUCLEOTIDE SEQUENCE [LARGE SCALE GENOMIC DNA]</scope>
    <source>
        <strain evidence="2">JCM 6294</strain>
    </source>
</reference>
<evidence type="ECO:0000313" key="1">
    <source>
        <dbReference type="EMBL" id="GAE19485.1"/>
    </source>
</evidence>
<name>W4PIH4_9BACE</name>
<comment type="caution">
    <text evidence="1">The sequence shown here is derived from an EMBL/GenBank/DDBJ whole genome shotgun (WGS) entry which is preliminary data.</text>
</comment>
<organism evidence="1 2">
    <name type="scientific">Bacteroides pyogenes DSM 20611 = JCM 6294</name>
    <dbReference type="NCBI Taxonomy" id="1121100"/>
    <lineage>
        <taxon>Bacteria</taxon>
        <taxon>Pseudomonadati</taxon>
        <taxon>Bacteroidota</taxon>
        <taxon>Bacteroidia</taxon>
        <taxon>Bacteroidales</taxon>
        <taxon>Bacteroidaceae</taxon>
        <taxon>Bacteroides</taxon>
    </lineage>
</organism>
<gene>
    <name evidence="1" type="ORF">JCM6294_2538</name>
</gene>
<accession>W4PIH4</accession>
<evidence type="ECO:0000313" key="2">
    <source>
        <dbReference type="Proteomes" id="UP000018842"/>
    </source>
</evidence>
<dbReference type="AlphaFoldDB" id="W4PIH4"/>
<protein>
    <submittedName>
        <fullName evidence="1">Uncharacterized protein</fullName>
    </submittedName>
</protein>